<keyword evidence="2" id="KW-1185">Reference proteome</keyword>
<evidence type="ECO:0000313" key="2">
    <source>
        <dbReference type="Proteomes" id="UP000276133"/>
    </source>
</evidence>
<comment type="caution">
    <text evidence="1">The sequence shown here is derived from an EMBL/GenBank/DDBJ whole genome shotgun (WGS) entry which is preliminary data.</text>
</comment>
<organism evidence="1 2">
    <name type="scientific">Brachionus plicatilis</name>
    <name type="common">Marine rotifer</name>
    <name type="synonym">Brachionus muelleri</name>
    <dbReference type="NCBI Taxonomy" id="10195"/>
    <lineage>
        <taxon>Eukaryota</taxon>
        <taxon>Metazoa</taxon>
        <taxon>Spiralia</taxon>
        <taxon>Gnathifera</taxon>
        <taxon>Rotifera</taxon>
        <taxon>Eurotatoria</taxon>
        <taxon>Monogononta</taxon>
        <taxon>Pseudotrocha</taxon>
        <taxon>Ploima</taxon>
        <taxon>Brachionidae</taxon>
        <taxon>Brachionus</taxon>
    </lineage>
</organism>
<gene>
    <name evidence="1" type="ORF">BpHYR1_039768</name>
</gene>
<evidence type="ECO:0000313" key="1">
    <source>
        <dbReference type="EMBL" id="RNA36393.1"/>
    </source>
</evidence>
<dbReference type="Proteomes" id="UP000276133">
    <property type="component" value="Unassembled WGS sequence"/>
</dbReference>
<dbReference type="EMBL" id="REGN01001193">
    <property type="protein sequence ID" value="RNA36393.1"/>
    <property type="molecule type" value="Genomic_DNA"/>
</dbReference>
<sequence length="68" mass="7396">MLVLAPNKVKLARKLCKKIGAVPVLQMLNCRPSAKSFSTLVLALDSGMRSSHSKRLANCIGSMDRIIN</sequence>
<name>A0A3M7SKT6_BRAPC</name>
<accession>A0A3M7SKT6</accession>
<protein>
    <submittedName>
        <fullName evidence="1">Uncharacterized protein</fullName>
    </submittedName>
</protein>
<dbReference type="AlphaFoldDB" id="A0A3M7SKT6"/>
<proteinExistence type="predicted"/>
<reference evidence="1 2" key="1">
    <citation type="journal article" date="2018" name="Sci. Rep.">
        <title>Genomic signatures of local adaptation to the degree of environmental predictability in rotifers.</title>
        <authorList>
            <person name="Franch-Gras L."/>
            <person name="Hahn C."/>
            <person name="Garcia-Roger E.M."/>
            <person name="Carmona M.J."/>
            <person name="Serra M."/>
            <person name="Gomez A."/>
        </authorList>
    </citation>
    <scope>NUCLEOTIDE SEQUENCE [LARGE SCALE GENOMIC DNA]</scope>
    <source>
        <strain evidence="1">HYR1</strain>
    </source>
</reference>